<reference evidence="3" key="1">
    <citation type="journal article" date="2023" name="Mol. Phylogenet. Evol.">
        <title>Genome-scale phylogeny and comparative genomics of the fungal order Sordariales.</title>
        <authorList>
            <person name="Hensen N."/>
            <person name="Bonometti L."/>
            <person name="Westerberg I."/>
            <person name="Brannstrom I.O."/>
            <person name="Guillou S."/>
            <person name="Cros-Aarteil S."/>
            <person name="Calhoun S."/>
            <person name="Haridas S."/>
            <person name="Kuo A."/>
            <person name="Mondo S."/>
            <person name="Pangilinan J."/>
            <person name="Riley R."/>
            <person name="LaButti K."/>
            <person name="Andreopoulos B."/>
            <person name="Lipzen A."/>
            <person name="Chen C."/>
            <person name="Yan M."/>
            <person name="Daum C."/>
            <person name="Ng V."/>
            <person name="Clum A."/>
            <person name="Steindorff A."/>
            <person name="Ohm R.A."/>
            <person name="Martin F."/>
            <person name="Silar P."/>
            <person name="Natvig D.O."/>
            <person name="Lalanne C."/>
            <person name="Gautier V."/>
            <person name="Ament-Velasquez S.L."/>
            <person name="Kruys A."/>
            <person name="Hutchinson M.I."/>
            <person name="Powell A.J."/>
            <person name="Barry K."/>
            <person name="Miller A.N."/>
            <person name="Grigoriev I.V."/>
            <person name="Debuchy R."/>
            <person name="Gladieux P."/>
            <person name="Hiltunen Thoren M."/>
            <person name="Johannesson H."/>
        </authorList>
    </citation>
    <scope>NUCLEOTIDE SEQUENCE</scope>
    <source>
        <strain evidence="3">PSN309</strain>
    </source>
</reference>
<evidence type="ECO:0000313" key="3">
    <source>
        <dbReference type="EMBL" id="KAK4190312.1"/>
    </source>
</evidence>
<dbReference type="AlphaFoldDB" id="A0AAN7ALC1"/>
<proteinExistence type="predicted"/>
<feature type="region of interest" description="Disordered" evidence="1">
    <location>
        <begin position="57"/>
        <end position="82"/>
    </location>
</feature>
<evidence type="ECO:0000256" key="2">
    <source>
        <dbReference type="SAM" id="Phobius"/>
    </source>
</evidence>
<evidence type="ECO:0000313" key="4">
    <source>
        <dbReference type="Proteomes" id="UP001302126"/>
    </source>
</evidence>
<keyword evidence="2" id="KW-0472">Membrane</keyword>
<dbReference type="EMBL" id="MU864367">
    <property type="protein sequence ID" value="KAK4190312.1"/>
    <property type="molecule type" value="Genomic_DNA"/>
</dbReference>
<accession>A0AAN7ALC1</accession>
<evidence type="ECO:0000256" key="1">
    <source>
        <dbReference type="SAM" id="MobiDB-lite"/>
    </source>
</evidence>
<feature type="transmembrane region" description="Helical" evidence="2">
    <location>
        <begin position="20"/>
        <end position="44"/>
    </location>
</feature>
<reference evidence="3" key="2">
    <citation type="submission" date="2023-05" db="EMBL/GenBank/DDBJ databases">
        <authorList>
            <consortium name="Lawrence Berkeley National Laboratory"/>
            <person name="Steindorff A."/>
            <person name="Hensen N."/>
            <person name="Bonometti L."/>
            <person name="Westerberg I."/>
            <person name="Brannstrom I.O."/>
            <person name="Guillou S."/>
            <person name="Cros-Aarteil S."/>
            <person name="Calhoun S."/>
            <person name="Haridas S."/>
            <person name="Kuo A."/>
            <person name="Mondo S."/>
            <person name="Pangilinan J."/>
            <person name="Riley R."/>
            <person name="Labutti K."/>
            <person name="Andreopoulos B."/>
            <person name="Lipzen A."/>
            <person name="Chen C."/>
            <person name="Yanf M."/>
            <person name="Daum C."/>
            <person name="Ng V."/>
            <person name="Clum A."/>
            <person name="Ohm R."/>
            <person name="Martin F."/>
            <person name="Silar P."/>
            <person name="Natvig D."/>
            <person name="Lalanne C."/>
            <person name="Gautier V."/>
            <person name="Ament-Velasquez S.L."/>
            <person name="Kruys A."/>
            <person name="Hutchinson M.I."/>
            <person name="Powell A.J."/>
            <person name="Barry K."/>
            <person name="Miller A.N."/>
            <person name="Grigoriev I.V."/>
            <person name="Debuchy R."/>
            <person name="Gladieux P."/>
            <person name="Thoren M.H."/>
            <person name="Johannesson H."/>
        </authorList>
    </citation>
    <scope>NUCLEOTIDE SEQUENCE</scope>
    <source>
        <strain evidence="3">PSN309</strain>
    </source>
</reference>
<gene>
    <name evidence="3" type="ORF">QBC35DRAFT_490676</name>
</gene>
<dbReference type="Proteomes" id="UP001302126">
    <property type="component" value="Unassembled WGS sequence"/>
</dbReference>
<protein>
    <submittedName>
        <fullName evidence="3">Uncharacterized protein</fullName>
    </submittedName>
</protein>
<keyword evidence="2" id="KW-0812">Transmembrane</keyword>
<comment type="caution">
    <text evidence="3">The sequence shown here is derived from an EMBL/GenBank/DDBJ whole genome shotgun (WGS) entry which is preliminary data.</text>
</comment>
<keyword evidence="4" id="KW-1185">Reference proteome</keyword>
<name>A0AAN7ALC1_9PEZI</name>
<organism evidence="3 4">
    <name type="scientific">Podospora australis</name>
    <dbReference type="NCBI Taxonomy" id="1536484"/>
    <lineage>
        <taxon>Eukaryota</taxon>
        <taxon>Fungi</taxon>
        <taxon>Dikarya</taxon>
        <taxon>Ascomycota</taxon>
        <taxon>Pezizomycotina</taxon>
        <taxon>Sordariomycetes</taxon>
        <taxon>Sordariomycetidae</taxon>
        <taxon>Sordariales</taxon>
        <taxon>Podosporaceae</taxon>
        <taxon>Podospora</taxon>
    </lineage>
</organism>
<keyword evidence="2" id="KW-1133">Transmembrane helix</keyword>
<sequence length="82" mass="9623">MQAMHWTLTLSPSHPTSRLHFGFSPLTFFFVSIRLSLAIFLSLFSRVFHFPIILTQKKRNPPDDPESTRYVPYTSHNQVFLQ</sequence>